<keyword evidence="5" id="KW-1185">Reference proteome</keyword>
<dbReference type="Pfam" id="PF05025">
    <property type="entry name" value="RbsD_FucU"/>
    <property type="match status" value="1"/>
</dbReference>
<dbReference type="SUPFAM" id="SSF102546">
    <property type="entry name" value="RbsD-like"/>
    <property type="match status" value="1"/>
</dbReference>
<dbReference type="EMBL" id="BMWP01000028">
    <property type="protein sequence ID" value="GGW45781.1"/>
    <property type="molecule type" value="Genomic_DNA"/>
</dbReference>
<organism evidence="4 5">
    <name type="scientific">Arenibacter certesii</name>
    <dbReference type="NCBI Taxonomy" id="228955"/>
    <lineage>
        <taxon>Bacteria</taxon>
        <taxon>Pseudomonadati</taxon>
        <taxon>Bacteroidota</taxon>
        <taxon>Flavobacteriia</taxon>
        <taxon>Flavobacteriales</taxon>
        <taxon>Flavobacteriaceae</taxon>
        <taxon>Arenibacter</taxon>
    </lineage>
</organism>
<dbReference type="Proteomes" id="UP000634668">
    <property type="component" value="Unassembled WGS sequence"/>
</dbReference>
<evidence type="ECO:0000256" key="1">
    <source>
        <dbReference type="ARBA" id="ARBA00000223"/>
    </source>
</evidence>
<evidence type="ECO:0000313" key="4">
    <source>
        <dbReference type="EMBL" id="GGW45781.1"/>
    </source>
</evidence>
<evidence type="ECO:0000313" key="5">
    <source>
        <dbReference type="Proteomes" id="UP000634668"/>
    </source>
</evidence>
<dbReference type="InterPro" id="IPR023750">
    <property type="entry name" value="RbsD-like_sf"/>
</dbReference>
<dbReference type="EC" id="5.4.99.62" evidence="2"/>
<dbReference type="GO" id="GO:0005996">
    <property type="term" value="P:monosaccharide metabolic process"/>
    <property type="evidence" value="ECO:0007669"/>
    <property type="project" value="InterPro"/>
</dbReference>
<protein>
    <recommendedName>
        <fullName evidence="2">D-ribose pyranase</fullName>
        <ecNumber evidence="2">5.4.99.62</ecNumber>
    </recommendedName>
</protein>
<name>A0A918J439_9FLAO</name>
<evidence type="ECO:0000256" key="2">
    <source>
        <dbReference type="ARBA" id="ARBA00012862"/>
    </source>
</evidence>
<evidence type="ECO:0000256" key="3">
    <source>
        <dbReference type="ARBA" id="ARBA00023235"/>
    </source>
</evidence>
<keyword evidence="3" id="KW-0413">Isomerase</keyword>
<dbReference type="PROSITE" id="PS51257">
    <property type="entry name" value="PROKAR_LIPOPROTEIN"/>
    <property type="match status" value="1"/>
</dbReference>
<comment type="catalytic activity">
    <reaction evidence="1">
        <text>beta-D-ribopyranose = beta-D-ribofuranose</text>
        <dbReference type="Rhea" id="RHEA:25432"/>
        <dbReference type="ChEBI" id="CHEBI:27476"/>
        <dbReference type="ChEBI" id="CHEBI:47002"/>
        <dbReference type="EC" id="5.4.99.62"/>
    </reaction>
</comment>
<comment type="caution">
    <text evidence="4">The sequence shown here is derived from an EMBL/GenBank/DDBJ whole genome shotgun (WGS) entry which is preliminary data.</text>
</comment>
<dbReference type="GO" id="GO:0048029">
    <property type="term" value="F:monosaccharide binding"/>
    <property type="evidence" value="ECO:0007669"/>
    <property type="project" value="InterPro"/>
</dbReference>
<accession>A0A918J439</accession>
<dbReference type="Gene3D" id="3.40.1650.10">
    <property type="entry name" value="RbsD-like domain"/>
    <property type="match status" value="1"/>
</dbReference>
<sequence length="195" mass="22143">MKNIKIVKAITILALMCACNMGKGPERETILIEEVKETSNWKTDLEAKLKLYGHRNWIVIADAAYPQQSNPAVETITINASQLETVEYVSELISKSIHVDANIFVDKEMTFVPEKNAKGITDYRNNLFSILEGKPVKTIMHEDIIRELDASAKLFNVLILKTNLAIPYTSVFFQLECGYWNSDSENELREAMNNN</sequence>
<reference evidence="4" key="2">
    <citation type="submission" date="2020-09" db="EMBL/GenBank/DDBJ databases">
        <authorList>
            <person name="Sun Q."/>
            <person name="Kim S."/>
        </authorList>
    </citation>
    <scope>NUCLEOTIDE SEQUENCE</scope>
    <source>
        <strain evidence="4">KCTC 12113</strain>
    </source>
</reference>
<dbReference type="GO" id="GO:0062193">
    <property type="term" value="F:D-ribose pyranase activity"/>
    <property type="evidence" value="ECO:0007669"/>
    <property type="project" value="UniProtKB-EC"/>
</dbReference>
<dbReference type="InterPro" id="IPR007721">
    <property type="entry name" value="RbsD_FucU"/>
</dbReference>
<gene>
    <name evidence="4" type="ORF">GCM10007383_32590</name>
</gene>
<proteinExistence type="predicted"/>
<reference evidence="4" key="1">
    <citation type="journal article" date="2014" name="Int. J. Syst. Evol. Microbiol.">
        <title>Complete genome sequence of Corynebacterium casei LMG S-19264T (=DSM 44701T), isolated from a smear-ripened cheese.</title>
        <authorList>
            <consortium name="US DOE Joint Genome Institute (JGI-PGF)"/>
            <person name="Walter F."/>
            <person name="Albersmeier A."/>
            <person name="Kalinowski J."/>
            <person name="Ruckert C."/>
        </authorList>
    </citation>
    <scope>NUCLEOTIDE SEQUENCE</scope>
    <source>
        <strain evidence="4">KCTC 12113</strain>
    </source>
</reference>
<dbReference type="RefSeq" id="WP_051315719.1">
    <property type="nucleotide sequence ID" value="NZ_BMWP01000028.1"/>
</dbReference>
<dbReference type="AlphaFoldDB" id="A0A918J439"/>